<organism evidence="2 3">
    <name type="scientific">Anaeromicropila populeti</name>
    <dbReference type="NCBI Taxonomy" id="37658"/>
    <lineage>
        <taxon>Bacteria</taxon>
        <taxon>Bacillati</taxon>
        <taxon>Bacillota</taxon>
        <taxon>Clostridia</taxon>
        <taxon>Lachnospirales</taxon>
        <taxon>Lachnospiraceae</taxon>
        <taxon>Anaeromicropila</taxon>
    </lineage>
</organism>
<dbReference type="AlphaFoldDB" id="A0A1I6KAY4"/>
<keyword evidence="3" id="KW-1185">Reference proteome</keyword>
<sequence>MKKYWESNWKKLIGILLFFALYIGAIIYLNKDNTAAEKEGAYTTYAKAVAEQIVEDNTQIDSQTENIRKGDQKVILKITSGTHKGEKVVVTNYLSAMYSYYLKEGTRVVVRIDTAEDGSFETNVYNYDRTLLIILFIAAFFILLGAMGGKKGLKSVAGLIFTFTSICFIQIPLILKGFSPLFVTMAIIVVTTIVCFIMIDGIQAKTIAAMAGTIGGVAVAGFIAIAVGKLLAITALNSDESEALLLAKYDYTISVKGLLVCGILLSSLGAVMDVAMSIASSINEINARNPALSERELLKSGMNIGRDAMGTMSNTLILAFAGSSLNMMILIYSYKVPFLQLISTDFVSLEILQGISGSIGIVLAVPMTAVISAYVVKRKDRKTSNYG</sequence>
<evidence type="ECO:0000256" key="1">
    <source>
        <dbReference type="SAM" id="Phobius"/>
    </source>
</evidence>
<feature type="transmembrane region" description="Helical" evidence="1">
    <location>
        <begin position="354"/>
        <end position="376"/>
    </location>
</feature>
<dbReference type="Pfam" id="PF07907">
    <property type="entry name" value="YibE_F"/>
    <property type="match status" value="1"/>
</dbReference>
<proteinExistence type="predicted"/>
<feature type="transmembrane region" description="Helical" evidence="1">
    <location>
        <begin position="156"/>
        <end position="175"/>
    </location>
</feature>
<dbReference type="Proteomes" id="UP000199659">
    <property type="component" value="Unassembled WGS sequence"/>
</dbReference>
<dbReference type="PANTHER" id="PTHR41771">
    <property type="entry name" value="MEMBRANE PROTEIN-RELATED"/>
    <property type="match status" value="1"/>
</dbReference>
<dbReference type="STRING" id="37658.SAMN05661086_02334"/>
<dbReference type="RefSeq" id="WP_092560948.1">
    <property type="nucleotide sequence ID" value="NZ_FOYZ01000008.1"/>
</dbReference>
<keyword evidence="1" id="KW-1133">Transmembrane helix</keyword>
<feature type="transmembrane region" description="Helical" evidence="1">
    <location>
        <begin position="130"/>
        <end position="149"/>
    </location>
</feature>
<name>A0A1I6KAY4_9FIRM</name>
<evidence type="ECO:0000313" key="2">
    <source>
        <dbReference type="EMBL" id="SFR88402.1"/>
    </source>
</evidence>
<feature type="transmembrane region" description="Helical" evidence="1">
    <location>
        <begin position="211"/>
        <end position="237"/>
    </location>
</feature>
<evidence type="ECO:0000313" key="3">
    <source>
        <dbReference type="Proteomes" id="UP000199659"/>
    </source>
</evidence>
<dbReference type="InterPro" id="IPR012507">
    <property type="entry name" value="YibE_F"/>
</dbReference>
<feature type="transmembrane region" description="Helical" evidence="1">
    <location>
        <begin position="12"/>
        <end position="29"/>
    </location>
</feature>
<keyword evidence="1" id="KW-0472">Membrane</keyword>
<dbReference type="OrthoDB" id="5753718at2"/>
<dbReference type="PANTHER" id="PTHR41771:SF1">
    <property type="entry name" value="MEMBRANE PROTEIN"/>
    <property type="match status" value="1"/>
</dbReference>
<gene>
    <name evidence="2" type="ORF">SAMN05661086_02334</name>
</gene>
<feature type="transmembrane region" description="Helical" evidence="1">
    <location>
        <begin position="181"/>
        <end position="199"/>
    </location>
</feature>
<dbReference type="EMBL" id="FOYZ01000008">
    <property type="protein sequence ID" value="SFR88402.1"/>
    <property type="molecule type" value="Genomic_DNA"/>
</dbReference>
<feature type="transmembrane region" description="Helical" evidence="1">
    <location>
        <begin position="316"/>
        <end position="334"/>
    </location>
</feature>
<protein>
    <submittedName>
        <fullName evidence="2">Uncharacterized membrane protein</fullName>
    </submittedName>
</protein>
<accession>A0A1I6KAY4</accession>
<feature type="transmembrane region" description="Helical" evidence="1">
    <location>
        <begin position="257"/>
        <end position="279"/>
    </location>
</feature>
<reference evidence="2 3" key="1">
    <citation type="submission" date="2016-10" db="EMBL/GenBank/DDBJ databases">
        <authorList>
            <person name="de Groot N.N."/>
        </authorList>
    </citation>
    <scope>NUCLEOTIDE SEQUENCE [LARGE SCALE GENOMIC DNA]</scope>
    <source>
        <strain evidence="2 3">743A</strain>
    </source>
</reference>
<keyword evidence="1" id="KW-0812">Transmembrane</keyword>